<protein>
    <submittedName>
        <fullName evidence="2">AlNc14C106G6241 protein</fullName>
    </submittedName>
</protein>
<dbReference type="AlphaFoldDB" id="F0WI34"/>
<dbReference type="EMBL" id="FR824151">
    <property type="protein sequence ID" value="CCA20912.1"/>
    <property type="molecule type" value="Genomic_DNA"/>
</dbReference>
<feature type="chain" id="PRO_5003261639" evidence="1">
    <location>
        <begin position="30"/>
        <end position="115"/>
    </location>
</feature>
<gene>
    <name evidence="2" type="primary">AlNc14C106G6241</name>
    <name evidence="2" type="ORF">ALNC14_070550</name>
</gene>
<reference evidence="2" key="2">
    <citation type="submission" date="2011-02" db="EMBL/GenBank/DDBJ databases">
        <authorList>
            <person name="MacLean D."/>
        </authorList>
    </citation>
    <scope>NUCLEOTIDE SEQUENCE</scope>
</reference>
<organism evidence="2">
    <name type="scientific">Albugo laibachii Nc14</name>
    <dbReference type="NCBI Taxonomy" id="890382"/>
    <lineage>
        <taxon>Eukaryota</taxon>
        <taxon>Sar</taxon>
        <taxon>Stramenopiles</taxon>
        <taxon>Oomycota</taxon>
        <taxon>Peronosporomycetes</taxon>
        <taxon>Albuginales</taxon>
        <taxon>Albuginaceae</taxon>
        <taxon>Albugo</taxon>
    </lineage>
</organism>
<name>F0WI34_9STRA</name>
<reference evidence="2" key="1">
    <citation type="journal article" date="2011" name="PLoS Biol.">
        <title>Gene gain and loss during evolution of obligate parasitism in the white rust pathogen of Arabidopsis thaliana.</title>
        <authorList>
            <person name="Kemen E."/>
            <person name="Gardiner A."/>
            <person name="Schultz-Larsen T."/>
            <person name="Kemen A.C."/>
            <person name="Balmuth A.L."/>
            <person name="Robert-Seilaniantz A."/>
            <person name="Bailey K."/>
            <person name="Holub E."/>
            <person name="Studholme D.J."/>
            <person name="Maclean D."/>
            <person name="Jones J.D."/>
        </authorList>
    </citation>
    <scope>NUCLEOTIDE SEQUENCE</scope>
</reference>
<evidence type="ECO:0000313" key="2">
    <source>
        <dbReference type="EMBL" id="CCA20912.1"/>
    </source>
</evidence>
<keyword evidence="1" id="KW-0732">Signal</keyword>
<dbReference type="HOGENOM" id="CLU_2113505_0_0_1"/>
<sequence>MTKLMVSIPAQLLLFVGALHLQGIWISAAASDTVQSASNQLSSNADNPSADTVASQRFFVRSASSTKYDTEGEASKGLPEDIIDIHSDSAKFYPALEEFTEKLNGWAFDFRVGFD</sequence>
<proteinExistence type="predicted"/>
<feature type="signal peptide" evidence="1">
    <location>
        <begin position="1"/>
        <end position="29"/>
    </location>
</feature>
<accession>F0WI34</accession>
<evidence type="ECO:0000256" key="1">
    <source>
        <dbReference type="SAM" id="SignalP"/>
    </source>
</evidence>